<feature type="compositionally biased region" description="Basic and acidic residues" evidence="1">
    <location>
        <begin position="660"/>
        <end position="679"/>
    </location>
</feature>
<protein>
    <submittedName>
        <fullName evidence="2">Uncharacterized protein</fullName>
    </submittedName>
</protein>
<gene>
    <name evidence="2" type="ORF">SPIL2461_LOCUS8159</name>
</gene>
<evidence type="ECO:0000313" key="3">
    <source>
        <dbReference type="Proteomes" id="UP000649617"/>
    </source>
</evidence>
<proteinExistence type="predicted"/>
<reference evidence="2" key="1">
    <citation type="submission" date="2021-02" db="EMBL/GenBank/DDBJ databases">
        <authorList>
            <person name="Dougan E. K."/>
            <person name="Rhodes N."/>
            <person name="Thang M."/>
            <person name="Chan C."/>
        </authorList>
    </citation>
    <scope>NUCLEOTIDE SEQUENCE</scope>
</reference>
<dbReference type="EMBL" id="CAJNIZ010013173">
    <property type="protein sequence ID" value="CAE7344523.1"/>
    <property type="molecule type" value="Genomic_DNA"/>
</dbReference>
<accession>A0A812P467</accession>
<feature type="region of interest" description="Disordered" evidence="1">
    <location>
        <begin position="1007"/>
        <end position="1028"/>
    </location>
</feature>
<evidence type="ECO:0000313" key="2">
    <source>
        <dbReference type="EMBL" id="CAE7344523.1"/>
    </source>
</evidence>
<feature type="region of interest" description="Disordered" evidence="1">
    <location>
        <begin position="894"/>
        <end position="918"/>
    </location>
</feature>
<dbReference type="Proteomes" id="UP000649617">
    <property type="component" value="Unassembled WGS sequence"/>
</dbReference>
<keyword evidence="3" id="KW-1185">Reference proteome</keyword>
<sequence>MDKALTRWIYVISQWNNVEPELDVCTALEACSSVEKQKAVLKDWLHSKAPGTLLKRVNSLLRFHRAVGWGDILEGLPCGETRLYNYLSDSRTGGAKASQLKALREALVFVRHIFGVERLQAFASSRRCAGASKPSPKARKRATIFKTMNAKFWEGEPALWIAPALGIVDRPWLGTWIAIRAELGLGNVNLPLPAPSSEGTATSRDVSTTEISGWLQEMLPRDGQPITAHSLKRTLLSFANKRGVETVDKLILGSHSRPGKMANTYGDDLMARPLRLLEALLREVRGGVFDPDMARSGRLRSETSLEVAVRHGAYEPATNVRFDSSVCLLWSRAMALVDSKASFKQRCDDIGADTLHAALKTQGIETFAGLAYSCGSPKEPALQVEMDAFAVKVLGASPKLGDVALLKRLLFESSTFVVASLRQAVLSDSETPKRLPAAEKQARAEAQRGRLSGVVIERDMSPSYSLVDLCAHMADTNVASWIAPGKCSSREAEIQISTKDQAKVFRLEDHQLKVAGEPNEVSADCSSAIALQWCWQRRGLALNQCNLLAWESHKRWIRHLMQALTKEGPPGWHKPSLRQIIQTDREAFLIMASELPTLKPDSAGTLPMGAKLDALRHDPRIIAMLMPTPFKQPGQQAATPDAGDAEPVTRSAKRRKRQKAARDSKRADGGSDNKRTMPPELKDLFQKLEDGKPLCWDFNAKCGCQKKTEGQPPRCNYGVHGCMYCRRIGHSYQQCRARNWNGGQKGKSGGKGNADFASMILLLPADAEGKVAGSSQGNGHVSQRIGEECCYGDLLHVAHGPCLLDSQQRHCTLDWTGARILIVAFSVKNSGSLRPDAAERLSSFGFSLPRALENKRRRTDVPGPGSGEELHALPDQCAVGDEPSLLHTQGESCLGEARVPEPGPSCPDRSERDTKQDGTAPLVIEVFAGTARLSQACHRVGFRTLAVDKSSKKSRHATHVLDLTVEADVTALLDIITLEASNLALVHLAPPCGTGSAARGRPIPEAEAMGLPVPQPLRSPREPQGLSTLSGTDLVRVQLANSLCRAVGRVVRHCLDLGVRVTVENPKNSLAWLCDGLDELFRLPQYYEILFHACVHGSDRNKSTLFWASDHLFSSLGVLCDGSHPHASWKPVWSDGGWRYPTAEEAAYPWLLCERIAHILAAEYPDLANTAYQVRLPDQVALQRQPRYAKPLVSAFAAYDTWAVPVVSQAADLLLKAYPKGAHVVRRKLVPWGVVRVCLPSMCPLLDRQALKQASVSDKSFEIMDGQHEACVDDIVENPADVHKVVGEVPPANGCAESAELVQIGIPRESQDFVNEAIKAGHPRDMLSVCRSGPAKEVANAVLYPRESRVAKARKTITEWARMKESTSRENVEMLKDRPEYIRKILGNKNLLFWKQALTVCDFPDTELWWDMCQGFRLTGWTPDTKLFARHLRPPATDLDRLLSQSSYRTPLTLRAISKTVVDEASTNAWRETCEEERRGWIFRDDHYNPACGLPEKFLLHGVDTIAAALLEIMSRTDGEHVRLGVFDVDNRKPAVFGTNILTFGATGSVLEDKALSAKQAEILRGRLHWFNSYLFGRAPCDAMHRLSVRAQGRDASTSLDGSLESAIHTFKDHLENAPPLRLCPSSGRNMYIFTDGSFEPGLDTVAGVGGVLYDQAGNPVQYFSSEIAGSDLEALLGDSDHPIYEAELAAVMVAFEIWVSLLRDTFSVFYIDNEAAQSALVSGRSGTRNGRAILQRILDAERRSL</sequence>
<name>A0A812P467_SYMPI</name>
<dbReference type="OrthoDB" id="440631at2759"/>
<evidence type="ECO:0000256" key="1">
    <source>
        <dbReference type="SAM" id="MobiDB-lite"/>
    </source>
</evidence>
<feature type="region of interest" description="Disordered" evidence="1">
    <location>
        <begin position="630"/>
        <end position="679"/>
    </location>
</feature>
<comment type="caution">
    <text evidence="2">The sequence shown here is derived from an EMBL/GenBank/DDBJ whole genome shotgun (WGS) entry which is preliminary data.</text>
</comment>
<feature type="non-terminal residue" evidence="2">
    <location>
        <position position="1"/>
    </location>
</feature>
<organism evidence="2 3">
    <name type="scientific">Symbiodinium pilosum</name>
    <name type="common">Dinoflagellate</name>
    <dbReference type="NCBI Taxonomy" id="2952"/>
    <lineage>
        <taxon>Eukaryota</taxon>
        <taxon>Sar</taxon>
        <taxon>Alveolata</taxon>
        <taxon>Dinophyceae</taxon>
        <taxon>Suessiales</taxon>
        <taxon>Symbiodiniaceae</taxon>
        <taxon>Symbiodinium</taxon>
    </lineage>
</organism>